<comment type="similarity">
    <text evidence="1 4">Belongs to the thiolase-like superfamily. Thiolase family.</text>
</comment>
<dbReference type="NCBIfam" id="TIGR01930">
    <property type="entry name" value="AcCoA-C-Actrans"/>
    <property type="match status" value="1"/>
</dbReference>
<dbReference type="InterPro" id="IPR016039">
    <property type="entry name" value="Thiolase-like"/>
</dbReference>
<dbReference type="RefSeq" id="WP_326507669.1">
    <property type="nucleotide sequence ID" value="NZ_JAWIIV010000014.1"/>
</dbReference>
<dbReference type="PROSITE" id="PS00099">
    <property type="entry name" value="THIOLASE_3"/>
    <property type="match status" value="1"/>
</dbReference>
<dbReference type="InterPro" id="IPR020613">
    <property type="entry name" value="Thiolase_CS"/>
</dbReference>
<evidence type="ECO:0000256" key="1">
    <source>
        <dbReference type="ARBA" id="ARBA00010982"/>
    </source>
</evidence>
<dbReference type="Gene3D" id="3.40.47.10">
    <property type="match status" value="2"/>
</dbReference>
<dbReference type="PROSITE" id="PS00098">
    <property type="entry name" value="THIOLASE_1"/>
    <property type="match status" value="1"/>
</dbReference>
<feature type="domain" description="Thiolase N-terminal" evidence="5">
    <location>
        <begin position="7"/>
        <end position="265"/>
    </location>
</feature>
<dbReference type="CDD" id="cd00751">
    <property type="entry name" value="thiolase"/>
    <property type="match status" value="1"/>
</dbReference>
<dbReference type="PANTHER" id="PTHR18919">
    <property type="entry name" value="ACETYL-COA C-ACYLTRANSFERASE"/>
    <property type="match status" value="1"/>
</dbReference>
<dbReference type="PIRSF" id="PIRSF000429">
    <property type="entry name" value="Ac-CoA_Ac_transf"/>
    <property type="match status" value="1"/>
</dbReference>
<reference evidence="7 8" key="1">
    <citation type="submission" date="2023-10" db="EMBL/GenBank/DDBJ databases">
        <title>Noviherbaspirillum sp. CPCC 100848 genome assembly.</title>
        <authorList>
            <person name="Li X.Y."/>
            <person name="Fang X.M."/>
        </authorList>
    </citation>
    <scope>NUCLEOTIDE SEQUENCE [LARGE SCALE GENOMIC DNA]</scope>
    <source>
        <strain evidence="7 8">CPCC 100848</strain>
    </source>
</reference>
<dbReference type="Pfam" id="PF02803">
    <property type="entry name" value="Thiolase_C"/>
    <property type="match status" value="1"/>
</dbReference>
<dbReference type="PANTHER" id="PTHR18919:SF107">
    <property type="entry name" value="ACETYL-COA ACETYLTRANSFERASE, CYTOSOLIC"/>
    <property type="match status" value="1"/>
</dbReference>
<dbReference type="EMBL" id="JAWIIV010000014">
    <property type="protein sequence ID" value="MEC4720961.1"/>
    <property type="molecule type" value="Genomic_DNA"/>
</dbReference>
<evidence type="ECO:0000313" key="8">
    <source>
        <dbReference type="Proteomes" id="UP001352263"/>
    </source>
</evidence>
<keyword evidence="3 4" id="KW-0012">Acyltransferase</keyword>
<evidence type="ECO:0000256" key="4">
    <source>
        <dbReference type="RuleBase" id="RU003557"/>
    </source>
</evidence>
<dbReference type="PROSITE" id="PS00737">
    <property type="entry name" value="THIOLASE_2"/>
    <property type="match status" value="1"/>
</dbReference>
<comment type="caution">
    <text evidence="7">The sequence shown here is derived from an EMBL/GenBank/DDBJ whole genome shotgun (WGS) entry which is preliminary data.</text>
</comment>
<keyword evidence="2 4" id="KW-0808">Transferase</keyword>
<keyword evidence="8" id="KW-1185">Reference proteome</keyword>
<accession>A0ABU6JBE9</accession>
<name>A0ABU6JBE9_9BURK</name>
<protein>
    <submittedName>
        <fullName evidence="7">Acetyl-CoA C-acyltransferase family protein</fullName>
    </submittedName>
</protein>
<evidence type="ECO:0000259" key="6">
    <source>
        <dbReference type="Pfam" id="PF02803"/>
    </source>
</evidence>
<evidence type="ECO:0000256" key="3">
    <source>
        <dbReference type="ARBA" id="ARBA00023315"/>
    </source>
</evidence>
<dbReference type="InterPro" id="IPR002155">
    <property type="entry name" value="Thiolase"/>
</dbReference>
<proteinExistence type="inferred from homology"/>
<evidence type="ECO:0000313" key="7">
    <source>
        <dbReference type="EMBL" id="MEC4720961.1"/>
    </source>
</evidence>
<organism evidence="7 8">
    <name type="scientific">Noviherbaspirillum album</name>
    <dbReference type="NCBI Taxonomy" id="3080276"/>
    <lineage>
        <taxon>Bacteria</taxon>
        <taxon>Pseudomonadati</taxon>
        <taxon>Pseudomonadota</taxon>
        <taxon>Betaproteobacteria</taxon>
        <taxon>Burkholderiales</taxon>
        <taxon>Oxalobacteraceae</taxon>
        <taxon>Noviherbaspirillum</taxon>
    </lineage>
</organism>
<dbReference type="InterPro" id="IPR020610">
    <property type="entry name" value="Thiolase_AS"/>
</dbReference>
<dbReference type="Proteomes" id="UP001352263">
    <property type="component" value="Unassembled WGS sequence"/>
</dbReference>
<dbReference type="Pfam" id="PF00108">
    <property type="entry name" value="Thiolase_N"/>
    <property type="match status" value="1"/>
</dbReference>
<gene>
    <name evidence="7" type="ORF">RY831_17480</name>
</gene>
<dbReference type="InterPro" id="IPR020617">
    <property type="entry name" value="Thiolase_C"/>
</dbReference>
<evidence type="ECO:0000256" key="2">
    <source>
        <dbReference type="ARBA" id="ARBA00022679"/>
    </source>
</evidence>
<dbReference type="SUPFAM" id="SSF53901">
    <property type="entry name" value="Thiolase-like"/>
    <property type="match status" value="2"/>
</dbReference>
<feature type="domain" description="Thiolase C-terminal" evidence="6">
    <location>
        <begin position="274"/>
        <end position="395"/>
    </location>
</feature>
<sequence length="396" mass="41050">MDKKKDIVIVSAVRTAIGSFGGSLKDFSSPDLATIVVREAFERAGVDPASAQHIVIGNVIQCAPQDMYVSRVAGLNAGMAKQSAALTLNRLCGSGLQAIVTAANAIQLGDADVAVGGGVETMSRAPHVMQTARWGNRMGDARLLDMLLGALNDPFGAGHMGVTAENIADHYQISREDQDAFAAESQRKATAAIEAGRFKSQIVPVEVRSRNGTVCFDTDEHPKHGTTAAALAQLKPAFRKENGSVTAGNASGLNDGAAACILMSAETASRTNATPLARLVSYAVAGVEPSMMGLGPIPAVQLALGRAGLSLQDMDVIESNEAFAAQALGVCRGLDLDPHRTNPNGGAIALGHPLGASGTVITVKCLHELIRTRTRYGLVTMCIGGGQGIAAVFERL</sequence>
<dbReference type="NCBIfam" id="NF006552">
    <property type="entry name" value="PRK09051.1"/>
    <property type="match status" value="1"/>
</dbReference>
<dbReference type="InterPro" id="IPR020616">
    <property type="entry name" value="Thiolase_N"/>
</dbReference>
<dbReference type="InterPro" id="IPR020615">
    <property type="entry name" value="Thiolase_acyl_enz_int_AS"/>
</dbReference>
<evidence type="ECO:0000259" key="5">
    <source>
        <dbReference type="Pfam" id="PF00108"/>
    </source>
</evidence>